<dbReference type="PANTHER" id="PTHR38471">
    <property type="entry name" value="FOUR HELIX BUNDLE PROTEIN"/>
    <property type="match status" value="1"/>
</dbReference>
<dbReference type="AlphaFoldDB" id="A0A1F5SJN0"/>
<protein>
    <submittedName>
        <fullName evidence="1">Four helix bundle protein</fullName>
    </submittedName>
</protein>
<organism evidence="1 2">
    <name type="scientific">Candidatus Falkowbacteria bacterium RIFOXYA2_FULL_47_19</name>
    <dbReference type="NCBI Taxonomy" id="1797994"/>
    <lineage>
        <taxon>Bacteria</taxon>
        <taxon>Candidatus Falkowiibacteriota</taxon>
    </lineage>
</organism>
<dbReference type="Proteomes" id="UP000178367">
    <property type="component" value="Unassembled WGS sequence"/>
</dbReference>
<dbReference type="PANTHER" id="PTHR38471:SF2">
    <property type="entry name" value="FOUR HELIX BUNDLE PROTEIN"/>
    <property type="match status" value="1"/>
</dbReference>
<dbReference type="InterPro" id="IPR012657">
    <property type="entry name" value="23S_rRNA-intervening_sequence"/>
</dbReference>
<dbReference type="PIRSF" id="PIRSF035652">
    <property type="entry name" value="CHP02436"/>
    <property type="match status" value="1"/>
</dbReference>
<evidence type="ECO:0000313" key="2">
    <source>
        <dbReference type="Proteomes" id="UP000178367"/>
    </source>
</evidence>
<dbReference type="SUPFAM" id="SSF158446">
    <property type="entry name" value="IVS-encoded protein-like"/>
    <property type="match status" value="1"/>
</dbReference>
<proteinExistence type="predicted"/>
<accession>A0A1F5SJN0</accession>
<dbReference type="NCBIfam" id="TIGR02436">
    <property type="entry name" value="four helix bundle protein"/>
    <property type="match status" value="1"/>
</dbReference>
<dbReference type="STRING" id="1797994.A2227_06215"/>
<gene>
    <name evidence="1" type="ORF">A2227_06215</name>
</gene>
<dbReference type="InterPro" id="IPR036583">
    <property type="entry name" value="23S_rRNA_IVS_sf"/>
</dbReference>
<evidence type="ECO:0000313" key="1">
    <source>
        <dbReference type="EMBL" id="OGF26852.1"/>
    </source>
</evidence>
<reference evidence="1 2" key="1">
    <citation type="journal article" date="2016" name="Nat. Commun.">
        <title>Thousands of microbial genomes shed light on interconnected biogeochemical processes in an aquifer system.</title>
        <authorList>
            <person name="Anantharaman K."/>
            <person name="Brown C.T."/>
            <person name="Hug L.A."/>
            <person name="Sharon I."/>
            <person name="Castelle C.J."/>
            <person name="Probst A.J."/>
            <person name="Thomas B.C."/>
            <person name="Singh A."/>
            <person name="Wilkins M.J."/>
            <person name="Karaoz U."/>
            <person name="Brodie E.L."/>
            <person name="Williams K.H."/>
            <person name="Hubbard S.S."/>
            <person name="Banfield J.F."/>
        </authorList>
    </citation>
    <scope>NUCLEOTIDE SEQUENCE [LARGE SCALE GENOMIC DNA]</scope>
</reference>
<name>A0A1F5SJN0_9BACT</name>
<dbReference type="Pfam" id="PF05635">
    <property type="entry name" value="23S_rRNA_IVP"/>
    <property type="match status" value="1"/>
</dbReference>
<dbReference type="EMBL" id="MFGB01000013">
    <property type="protein sequence ID" value="OGF26852.1"/>
    <property type="molecule type" value="Genomic_DNA"/>
</dbReference>
<sequence>MNQEILKKRFKDFALRIMKLVRALPKTIEGKAVGNQIFRSGTSSAANYRAACRARSKKDFIAKLGIVEEELDETMFWLEMIMESNMMKRQLLTPLFDEANELLSITIKSKVTARKNNQK</sequence>
<dbReference type="Gene3D" id="1.20.1440.60">
    <property type="entry name" value="23S rRNA-intervening sequence"/>
    <property type="match status" value="1"/>
</dbReference>
<comment type="caution">
    <text evidence="1">The sequence shown here is derived from an EMBL/GenBank/DDBJ whole genome shotgun (WGS) entry which is preliminary data.</text>
</comment>